<gene>
    <name evidence="3" type="ORF">CWATWH0003_4890</name>
</gene>
<sequence>MSNRDSIIHFCQRESEIDLTEAIAKARTEWLKNWLSEHLPEIASLFDTPSDHNKAREWDAMAKEMMKGRGLVTPEQQKNRITDIRNALSTLNPNHPALADVGFTAEQWEAINRPSEQRVSDRNTKFLNDPDAIVEKAISLLDSYDWYDLAAGLAVLTGRRCAEILHTASFEYKSPYSVSFTGALKRRNEPVPLQFEIPTLASASVVISALAKLRDWVDTKGLDNRTINNKYAHAVIKSCDRHFKELVPNRDGEDNLYTHLFRAVYSTIASHWYCPPTLPELEFRAYIQGHFKILDEKNPDLRRSLAASRHYFDYKIADGQGNVDGRLGIKLSKPDVTVVETFSAYYQNPNTQTTDPTSELIKTLVTMLDSEDYPVLLTGLIGVTGLTPGELLKSGVFRLSPDGMVLFSPTGLTKSSPLPTLVSGQKVIDAIAHLRHHPDVQSQLYLSPSKINAHNHCPMEQVITQSLGLKDVEALYSTYSHLCSTSFTSTYHTQDPSLNPEQPIVTEKDWADVARSLAQSLHLDSPTQLQDWFDHLKTNSGSTTSPAPTPTQDGADNLQQMFYDQQQSLNRMTDAISTLVVTLKGEQTLTTTVPISQTPSSTKPLSTNTTSVTSNPGEQKVNRAIDAIIDYNNNVATRKQDKWRIAISALKQLTKCNQSLISRVIEDRRSEIEQHHQFHQLGQYHNSKGKSAPKITEVIYFS</sequence>
<dbReference type="Proteomes" id="UP000003477">
    <property type="component" value="Unassembled WGS sequence"/>
</dbReference>
<name>G5JBS5_CROWT</name>
<reference evidence="3 4" key="1">
    <citation type="journal article" date="2011" name="Front. Microbiol.">
        <title>Two Strains of Crocosphaera watsonii with Highly Conserved Genomes are Distinguished by Strain-Specific Features.</title>
        <authorList>
            <person name="Bench S.R."/>
            <person name="Ilikchyan I.N."/>
            <person name="Tripp H.J."/>
            <person name="Zehr J.P."/>
        </authorList>
    </citation>
    <scope>NUCLEOTIDE SEQUENCE [LARGE SCALE GENOMIC DNA]</scope>
    <source>
        <strain evidence="3 4">WH 0003</strain>
    </source>
</reference>
<dbReference type="PATRIC" id="fig|423471.3.peg.4579"/>
<dbReference type="Gene3D" id="1.10.443.30">
    <property type="entry name" value="Telomere resolvase"/>
    <property type="match status" value="2"/>
</dbReference>
<dbReference type="Pfam" id="PF16684">
    <property type="entry name" value="ResT-TelK_cat"/>
    <property type="match status" value="2"/>
</dbReference>
<evidence type="ECO:0000256" key="1">
    <source>
        <dbReference type="SAM" id="MobiDB-lite"/>
    </source>
</evidence>
<dbReference type="EMBL" id="AESD01000730">
    <property type="protein sequence ID" value="EHJ10364.1"/>
    <property type="molecule type" value="Genomic_DNA"/>
</dbReference>
<dbReference type="RefSeq" id="WP_007312695.1">
    <property type="nucleotide sequence ID" value="NZ_AESD01000730.1"/>
</dbReference>
<evidence type="ECO:0000259" key="2">
    <source>
        <dbReference type="Pfam" id="PF16684"/>
    </source>
</evidence>
<comment type="caution">
    <text evidence="3">The sequence shown here is derived from an EMBL/GenBank/DDBJ whole genome shotgun (WGS) entry which is preliminary data.</text>
</comment>
<proteinExistence type="predicted"/>
<feature type="domain" description="Telomere resolvase ResT/TelK catalytic" evidence="2">
    <location>
        <begin position="130"/>
        <end position="314"/>
    </location>
</feature>
<dbReference type="GeneID" id="88769350"/>
<feature type="region of interest" description="Disordered" evidence="1">
    <location>
        <begin position="594"/>
        <end position="617"/>
    </location>
</feature>
<accession>G5JBS5</accession>
<evidence type="ECO:0000313" key="3">
    <source>
        <dbReference type="EMBL" id="EHJ10364.1"/>
    </source>
</evidence>
<protein>
    <recommendedName>
        <fullName evidence="2">Telomere resolvase ResT/TelK catalytic domain-containing protein</fullName>
    </recommendedName>
</protein>
<evidence type="ECO:0000313" key="4">
    <source>
        <dbReference type="Proteomes" id="UP000003477"/>
    </source>
</evidence>
<organism evidence="3 4">
    <name type="scientific">Crocosphaera watsonii WH 0003</name>
    <dbReference type="NCBI Taxonomy" id="423471"/>
    <lineage>
        <taxon>Bacteria</taxon>
        <taxon>Bacillati</taxon>
        <taxon>Cyanobacteriota</taxon>
        <taxon>Cyanophyceae</taxon>
        <taxon>Oscillatoriophycideae</taxon>
        <taxon>Chroococcales</taxon>
        <taxon>Aphanothecaceae</taxon>
        <taxon>Crocosphaera</taxon>
    </lineage>
</organism>
<dbReference type="AlphaFoldDB" id="G5JBS5"/>
<feature type="domain" description="Telomere resolvase ResT/TelK catalytic" evidence="2">
    <location>
        <begin position="358"/>
        <end position="489"/>
    </location>
</feature>
<dbReference type="InterPro" id="IPR032047">
    <property type="entry name" value="ResT/TelK_cat"/>
</dbReference>
<dbReference type="InterPro" id="IPR038280">
    <property type="entry name" value="ResT/TelK_cat_sf"/>
</dbReference>